<evidence type="ECO:0000256" key="5">
    <source>
        <dbReference type="ARBA" id="ARBA00023136"/>
    </source>
</evidence>
<dbReference type="InterPro" id="IPR005171">
    <property type="entry name" value="Cyt_c_oxidase_su4_prok"/>
</dbReference>
<dbReference type="KEGG" id="pabs:JIR001_10680"/>
<evidence type="ECO:0008006" key="9">
    <source>
        <dbReference type="Google" id="ProtNLM"/>
    </source>
</evidence>
<dbReference type="Pfam" id="PF03626">
    <property type="entry name" value="COX4_pro"/>
    <property type="match status" value="1"/>
</dbReference>
<feature type="transmembrane region" description="Helical" evidence="6">
    <location>
        <begin position="40"/>
        <end position="58"/>
    </location>
</feature>
<reference evidence="7" key="2">
    <citation type="journal article" date="2021" name="Microbiol. Resour. Announc.">
        <title>Complete Genome Sequence of Polycladomyces abyssicola JIR-001T, Isolated from Hemipelagic Sediment in Deep Seawater.</title>
        <authorList>
            <person name="Tsubouchi T."/>
            <person name="Kaneko Y."/>
        </authorList>
    </citation>
    <scope>NUCLEOTIDE SEQUENCE</scope>
    <source>
        <strain evidence="7">JIR-001</strain>
    </source>
</reference>
<keyword evidence="2" id="KW-1003">Cell membrane</keyword>
<keyword evidence="3 6" id="KW-0812">Transmembrane</keyword>
<dbReference type="Proteomes" id="UP000677436">
    <property type="component" value="Chromosome"/>
</dbReference>
<evidence type="ECO:0000313" key="7">
    <source>
        <dbReference type="EMBL" id="BCU81285.1"/>
    </source>
</evidence>
<keyword evidence="8" id="KW-1185">Reference proteome</keyword>
<evidence type="ECO:0000256" key="3">
    <source>
        <dbReference type="ARBA" id="ARBA00022692"/>
    </source>
</evidence>
<evidence type="ECO:0000256" key="4">
    <source>
        <dbReference type="ARBA" id="ARBA00022989"/>
    </source>
</evidence>
<dbReference type="RefSeq" id="WP_212774544.1">
    <property type="nucleotide sequence ID" value="NZ_AP024601.1"/>
</dbReference>
<feature type="transmembrane region" description="Helical" evidence="6">
    <location>
        <begin position="12"/>
        <end position="34"/>
    </location>
</feature>
<dbReference type="GO" id="GO:0005886">
    <property type="term" value="C:plasma membrane"/>
    <property type="evidence" value="ECO:0007669"/>
    <property type="project" value="UniProtKB-SubCell"/>
</dbReference>
<keyword evidence="5 6" id="KW-0472">Membrane</keyword>
<proteinExistence type="predicted"/>
<keyword evidence="4 6" id="KW-1133">Transmembrane helix</keyword>
<evidence type="ECO:0000313" key="8">
    <source>
        <dbReference type="Proteomes" id="UP000677436"/>
    </source>
</evidence>
<evidence type="ECO:0000256" key="2">
    <source>
        <dbReference type="ARBA" id="ARBA00022475"/>
    </source>
</evidence>
<organism evidence="7 8">
    <name type="scientific">Polycladomyces abyssicola</name>
    <dbReference type="NCBI Taxonomy" id="1125966"/>
    <lineage>
        <taxon>Bacteria</taxon>
        <taxon>Bacillati</taxon>
        <taxon>Bacillota</taxon>
        <taxon>Bacilli</taxon>
        <taxon>Bacillales</taxon>
        <taxon>Thermoactinomycetaceae</taxon>
        <taxon>Polycladomyces</taxon>
    </lineage>
</organism>
<gene>
    <name evidence="7" type="ORF">JIR001_10680</name>
</gene>
<protein>
    <recommendedName>
        <fullName evidence="9">Cytochrome c oxidase subunit 4</fullName>
    </recommendedName>
</protein>
<reference evidence="7" key="1">
    <citation type="journal article" date="2013" name="Int. J. Syst. Evol. Microbiol.">
        <title>Polycladomyces abyssicola gen. nov., sp. nov., a thermophilic filamentous bacterium isolated from hemipelagic sediment.</title>
        <authorList>
            <person name="Tsubouchi T."/>
            <person name="Shimane Y."/>
            <person name="Mori K."/>
            <person name="Usui K."/>
            <person name="Hiraki T."/>
            <person name="Tame A."/>
            <person name="Uematsu K."/>
            <person name="Maruyama T."/>
            <person name="Hatada Y."/>
        </authorList>
    </citation>
    <scope>NUCLEOTIDE SEQUENCE</scope>
    <source>
        <strain evidence="7">JIR-001</strain>
    </source>
</reference>
<comment type="subcellular location">
    <subcellularLocation>
        <location evidence="1">Cell membrane</location>
        <topology evidence="1">Multi-pass membrane protein</topology>
    </subcellularLocation>
</comment>
<accession>A0A8D5ZM53</accession>
<dbReference type="AlphaFoldDB" id="A0A8D5ZM53"/>
<sequence length="94" mass="10804">MKTTNTNHAEMRIMLLSFAAMMVLTAIAFALVWLRVPPNVVIPVVFVLALVQVILQLYSFMHLKEKKNNALPILFISSGFILGLIFAWYMWYTK</sequence>
<dbReference type="EMBL" id="AP024601">
    <property type="protein sequence ID" value="BCU81285.1"/>
    <property type="molecule type" value="Genomic_DNA"/>
</dbReference>
<evidence type="ECO:0000256" key="1">
    <source>
        <dbReference type="ARBA" id="ARBA00004651"/>
    </source>
</evidence>
<evidence type="ECO:0000256" key="6">
    <source>
        <dbReference type="SAM" id="Phobius"/>
    </source>
</evidence>
<feature type="transmembrane region" description="Helical" evidence="6">
    <location>
        <begin position="70"/>
        <end position="91"/>
    </location>
</feature>
<name>A0A8D5ZM53_9BACL</name>